<name>A0AA39X907_9PEZI</name>
<dbReference type="PROSITE" id="PS00086">
    <property type="entry name" value="CYTOCHROME_P450"/>
    <property type="match status" value="1"/>
</dbReference>
<gene>
    <name evidence="10" type="ORF">B0T17DRAFT_525770</name>
</gene>
<dbReference type="PANTHER" id="PTHR24305">
    <property type="entry name" value="CYTOCHROME P450"/>
    <property type="match status" value="1"/>
</dbReference>
<dbReference type="PRINTS" id="PR00385">
    <property type="entry name" value="P450"/>
</dbReference>
<dbReference type="InterPro" id="IPR036396">
    <property type="entry name" value="Cyt_P450_sf"/>
</dbReference>
<evidence type="ECO:0000256" key="9">
    <source>
        <dbReference type="SAM" id="SignalP"/>
    </source>
</evidence>
<dbReference type="InterPro" id="IPR001128">
    <property type="entry name" value="Cyt_P450"/>
</dbReference>
<comment type="caution">
    <text evidence="10">The sequence shown here is derived from an EMBL/GenBank/DDBJ whole genome shotgun (WGS) entry which is preliminary data.</text>
</comment>
<dbReference type="InterPro" id="IPR002403">
    <property type="entry name" value="Cyt_P450_E_grp-IV"/>
</dbReference>
<dbReference type="GO" id="GO:0005506">
    <property type="term" value="F:iron ion binding"/>
    <property type="evidence" value="ECO:0007669"/>
    <property type="project" value="InterPro"/>
</dbReference>
<feature type="binding site" description="axial binding residue" evidence="7">
    <location>
        <position position="509"/>
    </location>
    <ligand>
        <name>heme</name>
        <dbReference type="ChEBI" id="CHEBI:30413"/>
    </ligand>
    <ligandPart>
        <name>Fe</name>
        <dbReference type="ChEBI" id="CHEBI:18248"/>
    </ligandPart>
</feature>
<protein>
    <submittedName>
        <fullName evidence="10">Cytochrome P450</fullName>
    </submittedName>
</protein>
<evidence type="ECO:0000313" key="11">
    <source>
        <dbReference type="Proteomes" id="UP001174934"/>
    </source>
</evidence>
<evidence type="ECO:0000256" key="4">
    <source>
        <dbReference type="ARBA" id="ARBA00022723"/>
    </source>
</evidence>
<evidence type="ECO:0000256" key="3">
    <source>
        <dbReference type="ARBA" id="ARBA00022617"/>
    </source>
</evidence>
<reference evidence="10" key="1">
    <citation type="submission" date="2023-06" db="EMBL/GenBank/DDBJ databases">
        <title>Genome-scale phylogeny and comparative genomics of the fungal order Sordariales.</title>
        <authorList>
            <consortium name="Lawrence Berkeley National Laboratory"/>
            <person name="Hensen N."/>
            <person name="Bonometti L."/>
            <person name="Westerberg I."/>
            <person name="Brannstrom I.O."/>
            <person name="Guillou S."/>
            <person name="Cros-Aarteil S."/>
            <person name="Calhoun S."/>
            <person name="Haridas S."/>
            <person name="Kuo A."/>
            <person name="Mondo S."/>
            <person name="Pangilinan J."/>
            <person name="Riley R."/>
            <person name="LaButti K."/>
            <person name="Andreopoulos B."/>
            <person name="Lipzen A."/>
            <person name="Chen C."/>
            <person name="Yanf M."/>
            <person name="Daum C."/>
            <person name="Ng V."/>
            <person name="Clum A."/>
            <person name="Steindorff A."/>
            <person name="Ohm R."/>
            <person name="Martin F."/>
            <person name="Silar P."/>
            <person name="Natvig D."/>
            <person name="Lalanne C."/>
            <person name="Gautier V."/>
            <person name="Ament-velasquez S.L."/>
            <person name="Kruys A."/>
            <person name="Hutchinson M.I."/>
            <person name="Powell A.J."/>
            <person name="Barry K."/>
            <person name="Miller A.N."/>
            <person name="Grigoriev I.V."/>
            <person name="Debuchy R."/>
            <person name="Gladieux P."/>
            <person name="Thoren M.H."/>
            <person name="Johannesson H."/>
        </authorList>
    </citation>
    <scope>NUCLEOTIDE SEQUENCE</scope>
    <source>
        <strain evidence="10">SMH3391-2</strain>
    </source>
</reference>
<comment type="similarity">
    <text evidence="2 8">Belongs to the cytochrome P450 family.</text>
</comment>
<keyword evidence="3 7" id="KW-0349">Heme</keyword>
<dbReference type="Proteomes" id="UP001174934">
    <property type="component" value="Unassembled WGS sequence"/>
</dbReference>
<feature type="chain" id="PRO_5041214085" evidence="9">
    <location>
        <begin position="20"/>
        <end position="564"/>
    </location>
</feature>
<dbReference type="PRINTS" id="PR00465">
    <property type="entry name" value="EP450IV"/>
</dbReference>
<feature type="signal peptide" evidence="9">
    <location>
        <begin position="1"/>
        <end position="19"/>
    </location>
</feature>
<dbReference type="GO" id="GO:0020037">
    <property type="term" value="F:heme binding"/>
    <property type="evidence" value="ECO:0007669"/>
    <property type="project" value="InterPro"/>
</dbReference>
<dbReference type="PANTHER" id="PTHR24305:SF232">
    <property type="entry name" value="P450, PUTATIVE (EUROFUNG)-RELATED"/>
    <property type="match status" value="1"/>
</dbReference>
<evidence type="ECO:0000256" key="2">
    <source>
        <dbReference type="ARBA" id="ARBA00010617"/>
    </source>
</evidence>
<comment type="cofactor">
    <cofactor evidence="1 7">
        <name>heme</name>
        <dbReference type="ChEBI" id="CHEBI:30413"/>
    </cofactor>
</comment>
<organism evidence="10 11">
    <name type="scientific">Bombardia bombarda</name>
    <dbReference type="NCBI Taxonomy" id="252184"/>
    <lineage>
        <taxon>Eukaryota</taxon>
        <taxon>Fungi</taxon>
        <taxon>Dikarya</taxon>
        <taxon>Ascomycota</taxon>
        <taxon>Pezizomycotina</taxon>
        <taxon>Sordariomycetes</taxon>
        <taxon>Sordariomycetidae</taxon>
        <taxon>Sordariales</taxon>
        <taxon>Lasiosphaeriaceae</taxon>
        <taxon>Bombardia</taxon>
    </lineage>
</organism>
<evidence type="ECO:0000256" key="8">
    <source>
        <dbReference type="RuleBase" id="RU000461"/>
    </source>
</evidence>
<evidence type="ECO:0000256" key="5">
    <source>
        <dbReference type="ARBA" id="ARBA00023004"/>
    </source>
</evidence>
<keyword evidence="9" id="KW-0732">Signal</keyword>
<evidence type="ECO:0000256" key="7">
    <source>
        <dbReference type="PIRSR" id="PIRSR602403-1"/>
    </source>
</evidence>
<sequence length="564" mass="63273">MIAGIILFALYLAYRTTLPKPLPGIPYNKDAANKFFGDVPQMMGYVLRTKRIFCWLTSQTARHDSPIVQLFIKPMSLPWVIVTDPQESQDILLRRSKEFDRSSFFGDVIGGINPEQHIQFQSHDVRFKNNRNLINHLMAPTFISQVSAPEMYKSVCTLIKVWQVKCDMAQGRPFSAHNDITYQALDSIFASSFGLPEAESITVQRLDAVSRWNPVIPADYDKPVSFPDGTIPRVFSAVLTLSNSVTDTQLSPAPRATSWLMRQLPYMRKAAAIKDKYISDKVEESVKLISINDTRVRSALHSVLMREKDVAAKEGRQPAYRSRAIADEFFGFMMAGHDTSATTVAWGMKHLTDHPAVQERLRAALRDAFPEATQEKRAPTYQELAHAHIPYLDAVIEEVLRHANTIAFVVREALQDTTVLGCHIPKGTDVFLMANGAGYIEPNITVDDEKRSAGARQSSGKALSGTWSDKDINVFRPERWLAVDPESGRESFDPLAGPTLAFGLGPRGCFGRKLAIASLRIQFALTIWHFHLLKTPYELSSFNAVQKFAREPTQCYIRLAAVIL</sequence>
<dbReference type="EMBL" id="JAULSR010000002">
    <property type="protein sequence ID" value="KAK0629552.1"/>
    <property type="molecule type" value="Genomic_DNA"/>
</dbReference>
<keyword evidence="11" id="KW-1185">Reference proteome</keyword>
<evidence type="ECO:0000256" key="6">
    <source>
        <dbReference type="ARBA" id="ARBA00023033"/>
    </source>
</evidence>
<keyword evidence="5 7" id="KW-0408">Iron</keyword>
<proteinExistence type="inferred from homology"/>
<dbReference type="Gene3D" id="1.10.630.10">
    <property type="entry name" value="Cytochrome P450"/>
    <property type="match status" value="1"/>
</dbReference>
<accession>A0AA39X907</accession>
<dbReference type="GO" id="GO:0004497">
    <property type="term" value="F:monooxygenase activity"/>
    <property type="evidence" value="ECO:0007669"/>
    <property type="project" value="UniProtKB-KW"/>
</dbReference>
<dbReference type="SUPFAM" id="SSF48264">
    <property type="entry name" value="Cytochrome P450"/>
    <property type="match status" value="1"/>
</dbReference>
<dbReference type="InterPro" id="IPR017972">
    <property type="entry name" value="Cyt_P450_CS"/>
</dbReference>
<keyword evidence="6 8" id="KW-0503">Monooxygenase</keyword>
<keyword evidence="4 7" id="KW-0479">Metal-binding</keyword>
<dbReference type="InterPro" id="IPR050121">
    <property type="entry name" value="Cytochrome_P450_monoxygenase"/>
</dbReference>
<keyword evidence="8" id="KW-0560">Oxidoreductase</keyword>
<evidence type="ECO:0000313" key="10">
    <source>
        <dbReference type="EMBL" id="KAK0629552.1"/>
    </source>
</evidence>
<evidence type="ECO:0000256" key="1">
    <source>
        <dbReference type="ARBA" id="ARBA00001971"/>
    </source>
</evidence>
<dbReference type="AlphaFoldDB" id="A0AA39X907"/>
<dbReference type="GO" id="GO:0016705">
    <property type="term" value="F:oxidoreductase activity, acting on paired donors, with incorporation or reduction of molecular oxygen"/>
    <property type="evidence" value="ECO:0007669"/>
    <property type="project" value="InterPro"/>
</dbReference>
<dbReference type="Pfam" id="PF00067">
    <property type="entry name" value="p450"/>
    <property type="match status" value="2"/>
</dbReference>